<proteinExistence type="predicted"/>
<evidence type="ECO:0000256" key="2">
    <source>
        <dbReference type="SAM" id="SignalP"/>
    </source>
</evidence>
<evidence type="ECO:0000313" key="3">
    <source>
        <dbReference type="EMBL" id="STZ58646.1"/>
    </source>
</evidence>
<dbReference type="Proteomes" id="UP000254978">
    <property type="component" value="Unassembled WGS sequence"/>
</dbReference>
<evidence type="ECO:0008006" key="5">
    <source>
        <dbReference type="Google" id="ProtNLM"/>
    </source>
</evidence>
<keyword evidence="2" id="KW-0732">Signal</keyword>
<name>A0A378TGH1_9MYCO</name>
<evidence type="ECO:0000313" key="4">
    <source>
        <dbReference type="Proteomes" id="UP000254978"/>
    </source>
</evidence>
<sequence length="95" mass="9630">MMFRMIVAGSAAFLAAAPPASAEPSPTLPQPPPAGTESPGDTLRSLTALGYDVKAQYTAGAPSNIPLSECTVTGIDTHASPLAYVMINCPPDGSQ</sequence>
<dbReference type="EMBL" id="UGQT01000001">
    <property type="protein sequence ID" value="STZ58646.1"/>
    <property type="molecule type" value="Genomic_DNA"/>
</dbReference>
<evidence type="ECO:0000256" key="1">
    <source>
        <dbReference type="SAM" id="MobiDB-lite"/>
    </source>
</evidence>
<dbReference type="RefSeq" id="WP_147289324.1">
    <property type="nucleotide sequence ID" value="NZ_AP022600.1"/>
</dbReference>
<organism evidence="3 4">
    <name type="scientific">Mycolicibacterium tokaiense</name>
    <dbReference type="NCBI Taxonomy" id="39695"/>
    <lineage>
        <taxon>Bacteria</taxon>
        <taxon>Bacillati</taxon>
        <taxon>Actinomycetota</taxon>
        <taxon>Actinomycetes</taxon>
        <taxon>Mycobacteriales</taxon>
        <taxon>Mycobacteriaceae</taxon>
        <taxon>Mycolicibacterium</taxon>
    </lineage>
</organism>
<dbReference type="AlphaFoldDB" id="A0A378TGH1"/>
<dbReference type="OrthoDB" id="4731488at2"/>
<gene>
    <name evidence="3" type="ORF">NCTC10821_02160</name>
</gene>
<protein>
    <recommendedName>
        <fullName evidence="5">Secreted protein</fullName>
    </recommendedName>
</protein>
<feature type="signal peptide" evidence="2">
    <location>
        <begin position="1"/>
        <end position="22"/>
    </location>
</feature>
<feature type="region of interest" description="Disordered" evidence="1">
    <location>
        <begin position="18"/>
        <end position="43"/>
    </location>
</feature>
<feature type="chain" id="PRO_5016656603" description="Secreted protein" evidence="2">
    <location>
        <begin position="23"/>
        <end position="95"/>
    </location>
</feature>
<keyword evidence="4" id="KW-1185">Reference proteome</keyword>
<reference evidence="3 4" key="1">
    <citation type="submission" date="2018-06" db="EMBL/GenBank/DDBJ databases">
        <authorList>
            <consortium name="Pathogen Informatics"/>
            <person name="Doyle S."/>
        </authorList>
    </citation>
    <scope>NUCLEOTIDE SEQUENCE [LARGE SCALE GENOMIC DNA]</scope>
    <source>
        <strain evidence="3 4">NCTC10821</strain>
    </source>
</reference>
<accession>A0A378TGH1</accession>